<dbReference type="InterPro" id="IPR025724">
    <property type="entry name" value="GAG-pre-integrase_dom"/>
</dbReference>
<dbReference type="Gene3D" id="3.30.420.10">
    <property type="entry name" value="Ribonuclease H-like superfamily/Ribonuclease H"/>
    <property type="match status" value="1"/>
</dbReference>
<keyword evidence="2" id="KW-0862">Zinc</keyword>
<keyword evidence="1" id="KW-0645">Protease</keyword>
<gene>
    <name evidence="4" type="ORF">P3T76_000975</name>
</gene>
<organism evidence="4 5">
    <name type="scientific">Phytophthora citrophthora</name>
    <dbReference type="NCBI Taxonomy" id="4793"/>
    <lineage>
        <taxon>Eukaryota</taxon>
        <taxon>Sar</taxon>
        <taxon>Stramenopiles</taxon>
        <taxon>Oomycota</taxon>
        <taxon>Peronosporomycetes</taxon>
        <taxon>Peronosporales</taxon>
        <taxon>Peronosporaceae</taxon>
        <taxon>Phytophthora</taxon>
    </lineage>
</organism>
<sequence>MRCAIFRNSSWLATVLNSMRGGKDVSALWVELGRDHIRLARLAAELWWEGVFCCEEDIELGGSVWTRVIEGAISCVEEHGGDELMGCGLRMVVNWPSGLRRQFKALVRKGVGSNPTLANFFFLLSPCAPLYTFLVNSDASDGTAVTHDEAQLPLTTPIAWCGFESDTGPCTSTAPRVRTYGSSWLATVLNSMRGGKDVSALWVELGRDHIRLARLAAELWWEGVFCCEEDIELGGSVWTRVIEGAISCVEEHGGDELMGCGLRMVVNWPSGLRRQFKALVRKGVGSNPTLANFFFLLSPCAPLYTFLVNSDASDGTAVTHDEAQLPLTTPIAWCGFESDTGPCTSTAPRVRTYGSSWLATVLNSMRGGKDVSALWVELGRDHIRLARLAAELWWEGVFCCEEDIELGGSVWTRVIEGAISCVEEHGGDELMGCGLRMVVNWPSGLRRQFKALVRKGVGSNPTLANFFFLLSPCAPLYTFLVNSDASDGTAVTHDEAQLPLTTPIAWCGFESDTGPCTSTAPRVRTYGSSWLATVLNSMRGGKDVSALWVELGRDHIRLARLAAELWWEGVFCCEEDIELGGSVWTRVIEGAISCVEEHGGDELMGCGLRMVVNWPSGLRRQFKALVRKGVGSNPTLANFFFLLSPCAPLYTFLVNSDASDGTAVTHDEAQLPLTTPIAWCGFESDTGPCTSTAPRVRTYGSSWLATVLNSMRGGKDVSALWVELGRDHIRLARLAAELWWEGVFCCEEDIELGGSVWTRVIEGAISCVEEHGGDELMGCGLRMVVNWPSGLRRQFKALVRKGVGSNPTLANFFFLLSPCAPLYTFLVNSDASDGTAVTHDEAQLPLTTPIAWCGFESDTGPCTSTAPRVRTYGSSWLATVLNSMRGGKDVSALWVELGRDHIRLARLAAELWWEGVFCCEEDIELGGSVWTRVIEGAISCVEEHGGDELMGCGLRMVVNWPSGLRRQFKALVRKGVGSNPTLANFFFLLSPCAPLYTFLVNSDASDGTAVTHDEAQLPLTTPIAWCGFESDTGPCTSTAPRVRTYGSSWLATVLNSMRGGKDVSALWVELGRDHIRLARLAAELWWEGVFCCEEDIELGGSVWTRVIEGAISCVEEHGGDELMGCGLRMVVNWPSGLRRQFKALVRKGVGSNPTLANFFFLLSPCAPLYTFLVNSDASDGTAVTHDEAQLPLTTPIAWCGFESDTGPCTSTAPRVRTYGSSWLATVLNSMRGGKDVSALWVELGRDHIRLARLAAELWWEGVFCCEEDIELGGSVWTRVIEGAISCVEEHGGYEWMGCGLRMVVNWPSGLRRQFKALVRKGVGSNPTLANFFFLLSPCAPLYTFLVSSDSDASDGTAVTHDEAQLPLTTPIAWCGFESDTGPCTSTAPRVRTYGSSWLATVLNSMRGGKDVSALWVELGRDHIRLARLAAELWWEGVFCCEEDIELGGSVWTRVIEGAISCVEEHGGYEWMGCGLRMVVNWPSGLRRQFKALVRKGVGSNPTLANFFFLLSPCAPLYTFLVSSDSDASDGTAVTHDEAQLPLTTPIAWCGFESDTGPCTSTAPRVRTYGSSWLATVLNSMRGGKDVSALWVELGRDHIRLARLAAELWWEGVFCCEEDIELGGSVWTRVIEGAISCVEEHGGYEWMGCGLRMVVNWPSGLRRQFKALVRKGVGSNPTLANFFFLLSPCAPLYTFLVSSDSDASDGTAVTHDEAQLPLTTPIAWCGFESDTGPCTSTAPRVRTYGSSWLATVLNSMRGGKDVSALWVELGRDHIRLARLAAELWWEGVFCCEEDIELGGSVWTRVIEGAISCVEEHGGYEWMGCGLRMVVNWPSGLRRQFKALVRKGVGSNPTLANFFFLLSPCAPLYTFLVSSDASDASDGTAVTHDEAQLPLTTPIAWCGFESDTGPCTSTAPRVRTYGSSWLATVLNSMRGGKDVSALWVELGRDHIRLARLAAELWWEGVFCCEEDIELGGSVWTRVIEGAISCVEEHGGYEWMGCGLRMVVNWPSGLRRQFKALVRKGVGSNPTLANFFFLLSPCAPVYTFLVSSDASDASDGTAVTHDEAQLPLTTPIAWCGFESDTGPCTSTAPRVRTYGSSWLATVLNSMRGGKDVSALWVELGRDHIRLARLAAELWWEGVFCCEEDIELGGSVWTRVIEGAISCVEEHGGYEWMGCGLRMVVNWPSGLRRQFKALVRKGVGSNPTLANFFFLLSPCAPVYTFLVSSDASDASDGTAVTHDEAQLPLTTPIAWCGFESDTGPCTSTAPRVRTYGSSWLATVLNSMRGGKDVSALWVELGRDHIRLARLAAELWWEGVFCCEEDIELGGSVWTRVIEGAISCVEEHGGYEWMGCGLRMVVNWPSGLRRQFKALVRKGVGSNPTLANFFFLLSPCAPVYTFLVSSDASDASDGTAVTHDEAQLPLTTPIAWCGFESDTGPCTSTAPRVRTYGSSWLATVLNSMRGGKDVSALWVELGRDHIRLARLAAELWWEGVFCCEEDIELGGSVWTRVIEGAISCVEEHGGYEWMGCGLRMVVNWPSGLRRQFKALVRKGVGSNPTLANFFFLLSPCAPVYTFLVSSDASDASDGTAVTHDEAQLPLTTPIAWCGFESDTGPCTSTAPRVRTYGSSWLATVLNSMRGGKDVSALWVELGRDHIRLARLAAELWWEGVFCCEEDIELGGSVWTRVIEGAISCVEEHGGYEWMGCGLRMVVNWPSGLRRQFKALVRKGVGSNPTLANFFFLLSPCAPVYTFLVSSDASDASDGTAVTHDEAQLPLTTPIAWCGFESDTGPCTSTAPRVRTYGSSWLATVLNSMRGGKDVSALWVELGRDHIRLARLAAELWWEGVFCCEEDIELGGSVWTRVIEGAISCVEEHGGYEWMGCGLRMVVNWPSGLRRQFKALVRKGVGSNPTLANFFFLLSPCAPVYTFLVSSDASDASDGTAVTHDEAQLPLTTPIAWCGFESDTGPCTSTAPRVRTYGSSWLATVLNSMRGGKDVSALWVELGRDHIRLARLAAELWWEGVFCCEEDIELGGSVWTRVIEGAISCVEEHGGYEWMGCGLRMVVNWPSGLRRQFKALVRKGVGSNPTLANFFFLLSPCAPVYTFLVSSDASDASDGTAVTHDEAQLPLTTPIAWCGFESDTGPCTSTAPRVRTYGSSWLATVLNSMRGGKDVSALWVELGRDHIRLARLAAELWWEGVFCCEEDIELGGSVWTRVIEGAISCVEEHGGYEWMGCGLRMVVNWPSGLRRQFKALVRKGVGSNPTLANFFFLLSPCAPVYTFLVSSDASDASDGTAVTHDEAQLPLTTPIAWCGFESDTGPCTSTAPRVRTYGSSWLATVLNSMRGGKDVSALWVELGRDHIRLARLAAELWWEGVFCCEEDIELGGSVWTRVIEGAISCVEEHGGYEWMGCGLRMVVNWPSGLRRQFKALVRKGVGSNPTLANFFFLLSPCAPVYTFLVSSDASDASDGTAVTHDEAQLPLTTPIAWCGFESDTGPCTSTAPRVRTYGSSWLATVLNSMRGGKDVSALWVELGRDHIRLARLAAELWWEGVFCCEEDIELGGSVWTRVIEGAISCVEEHGGYEWMGCGLRMVVNWPSGLRRQFKALVRKGVGSNPTLANFFFLLSPCAPLYTFLVSSDASDASDGTAVTHDEAQLPLTTPIAWCGFESDTGPCTSTAPRVRTYGSSWLATVLNSMRGGKDVSALWVELGRDHIRLARLAAELWWEGVFCCEEDIELGGSVWTRVIEGAISCVEEHGGYEWMGCGLRMVVNWPSGLRRQFKALVRKGVGSNPTLANFFFLLSPCAPLYTFLVSSDASDASDGTAVTHDEAQLPLTTPIAWCGFESDTGPCTSTAPRVRTYGSSWLATVLNSMRGGKDVSALWVELGRDHIRLARLAAELWWEGVFCCEEDIELGGSVWTRVIEGAISCVEEHGGYEWMGCGLRMVVNWPSGLRRQFKALVRKGVGSNPTLANFFFLLSPCAPLYTFLVSSDSDASDGTAVTHDEAQLPLTTPIAWCGFESDTGPCTSTAPRVRTYGSSWLATVLNSMRGGKDVSALWVELGRDHIRLARLAAELWWEGVFCCEEDIELGGSVWTRVIEGAISCVEEHGGDELMGCGLRMVVNWPSGLRRQFKALVRKGVGSNPTLANFFFLLSPCAPLYTFLVNSDASDGTAVTHDEAQLPLTTPIAWCGFESDTGPCTSTAPRVRTYGSSWLATVLNSMRGGKDVSALWVELGRDHIRLARLAAELWWEGVFCCEEDIELGGSVWTRVIEGAISCVEEHGGDELMGCGLRMVVNWPSGLRRQFKALVRKGVGSNPTLANFFFLLSPCAPLYTFLVNSDASDGTAVTHDEAQLPLTTPIAWCGFESDTGPCTSTAPRVRTYGSSWLATVLNSMRGGKDVSALWVELGRDHIRLARLAAELWWEGVFCCEEDIELGGSVWTRVIEGAISCVEEHGVLEDVLSPAYVFKCRAKIAYVACQVARGIDLDPMRCIWMGRRLCERDKTLSTAIWLSGLHSCLRSIRCGFDTHKSFLINSPALANFLLVMSPSNDTKFKIEPFDGSNYTLWSYKMKMYLMAKGLWEAVTGKVEVSEKKEQQAHAAIALNLNDSQLMHVVTAESAKEAWDKLETVHKAQDMTNRLWLKEKFSSFKYTASSIGEHVTELERLVLEMTNARCKPSDEDVCSTLLRSLPASYESMVQAFRMSTTELNLTDLVGKLIAEEVRQKDSTRIEDATALLAGKGNARQSKKQRGGRKKVSGACFNCGKMGHYARNCQAEASSDEEVQDQSNVAFNATEGFTSESWVMDSGASAHMCKTRDAFVDYTEVTNGRSVSSAKSSADLKVLGFGSVVLHVWSGSSWINARLEKALHVQDLNKNLFSLTAATARGMTVIMTRDQCVVKQDGVPVATGRKQGKLMYLNTTEGDECHIASDDIELWHRRLGHASYTTLNNMIKDGRLSGSPAEKGVVCGVCATSKQVRKTFNSSKGEVEARESRRTDSIVCSDVLGPITPASKSGYKYIVTFIMMKSRYVTIYPLRKKSEVPDAFAKFIKEIMATAGYCEATTEASIEVWQWTSYATRR</sequence>
<dbReference type="Proteomes" id="UP001259832">
    <property type="component" value="Unassembled WGS sequence"/>
</dbReference>
<keyword evidence="2" id="KW-0479">Metal-binding</keyword>
<keyword evidence="1" id="KW-0378">Hydrolase</keyword>
<dbReference type="PROSITE" id="PS50158">
    <property type="entry name" value="ZF_CCHC"/>
    <property type="match status" value="1"/>
</dbReference>
<dbReference type="Pfam" id="PF00098">
    <property type="entry name" value="zf-CCHC"/>
    <property type="match status" value="1"/>
</dbReference>
<dbReference type="SUPFAM" id="SSF57756">
    <property type="entry name" value="Retrovirus zinc finger-like domains"/>
    <property type="match status" value="1"/>
</dbReference>
<dbReference type="Pfam" id="PF13976">
    <property type="entry name" value="gag_pre-integrs"/>
    <property type="match status" value="1"/>
</dbReference>
<feature type="domain" description="CCHC-type" evidence="3">
    <location>
        <begin position="4753"/>
        <end position="4766"/>
    </location>
</feature>
<accession>A0AAD9GZ30</accession>
<dbReference type="Pfam" id="PF14223">
    <property type="entry name" value="Retrotran_gag_2"/>
    <property type="match status" value="1"/>
</dbReference>
<dbReference type="SMART" id="SM00343">
    <property type="entry name" value="ZnF_C2HC"/>
    <property type="match status" value="1"/>
</dbReference>
<dbReference type="InterPro" id="IPR036875">
    <property type="entry name" value="Znf_CCHC_sf"/>
</dbReference>
<comment type="caution">
    <text evidence="4">The sequence shown here is derived from an EMBL/GenBank/DDBJ whole genome shotgun (WGS) entry which is preliminary data.</text>
</comment>
<dbReference type="GO" id="GO:0008233">
    <property type="term" value="F:peptidase activity"/>
    <property type="evidence" value="ECO:0007669"/>
    <property type="project" value="UniProtKB-KW"/>
</dbReference>
<dbReference type="GO" id="GO:0008270">
    <property type="term" value="F:zinc ion binding"/>
    <property type="evidence" value="ECO:0007669"/>
    <property type="project" value="UniProtKB-KW"/>
</dbReference>
<dbReference type="Pfam" id="PF22936">
    <property type="entry name" value="Pol_BBD"/>
    <property type="match status" value="1"/>
</dbReference>
<dbReference type="PANTHER" id="PTHR42648:SF28">
    <property type="entry name" value="TRANSPOSON-ENCODED PROTEIN WITH RIBONUCLEASE H-LIKE AND RETROVIRUS ZINC FINGER-LIKE DOMAINS"/>
    <property type="match status" value="1"/>
</dbReference>
<evidence type="ECO:0000313" key="4">
    <source>
        <dbReference type="EMBL" id="KAK1946965.1"/>
    </source>
</evidence>
<protein>
    <submittedName>
        <fullName evidence="4">Retrovirus-related Pol polyprotein from transposon TNT 1-94</fullName>
    </submittedName>
</protein>
<keyword evidence="5" id="KW-1185">Reference proteome</keyword>
<evidence type="ECO:0000259" key="3">
    <source>
        <dbReference type="PROSITE" id="PS50158"/>
    </source>
</evidence>
<dbReference type="EMBL" id="JASMQC010000002">
    <property type="protein sequence ID" value="KAK1946965.1"/>
    <property type="molecule type" value="Genomic_DNA"/>
</dbReference>
<evidence type="ECO:0000256" key="1">
    <source>
        <dbReference type="ARBA" id="ARBA00022670"/>
    </source>
</evidence>
<dbReference type="GO" id="GO:0006508">
    <property type="term" value="P:proteolysis"/>
    <property type="evidence" value="ECO:0007669"/>
    <property type="project" value="UniProtKB-KW"/>
</dbReference>
<dbReference type="GO" id="GO:0003676">
    <property type="term" value="F:nucleic acid binding"/>
    <property type="evidence" value="ECO:0007669"/>
    <property type="project" value="InterPro"/>
</dbReference>
<evidence type="ECO:0000313" key="5">
    <source>
        <dbReference type="Proteomes" id="UP001259832"/>
    </source>
</evidence>
<reference evidence="4" key="1">
    <citation type="submission" date="2023-08" db="EMBL/GenBank/DDBJ databases">
        <title>Reference Genome Resource for the Citrus Pathogen Phytophthora citrophthora.</title>
        <authorList>
            <person name="Moller H."/>
            <person name="Coetzee B."/>
            <person name="Rose L.J."/>
            <person name="Van Niekerk J.M."/>
        </authorList>
    </citation>
    <scope>NUCLEOTIDE SEQUENCE</scope>
    <source>
        <strain evidence="4">STE-U-9442</strain>
    </source>
</reference>
<evidence type="ECO:0000256" key="2">
    <source>
        <dbReference type="PROSITE-ProRule" id="PRU00047"/>
    </source>
</evidence>
<dbReference type="InterPro" id="IPR054722">
    <property type="entry name" value="PolX-like_BBD"/>
</dbReference>
<name>A0AAD9GZ30_9STRA</name>
<dbReference type="PANTHER" id="PTHR42648">
    <property type="entry name" value="TRANSPOSASE, PUTATIVE-RELATED"/>
    <property type="match status" value="1"/>
</dbReference>
<proteinExistence type="predicted"/>
<dbReference type="Gene3D" id="4.10.60.10">
    <property type="entry name" value="Zinc finger, CCHC-type"/>
    <property type="match status" value="1"/>
</dbReference>
<dbReference type="InterPro" id="IPR001878">
    <property type="entry name" value="Znf_CCHC"/>
</dbReference>
<keyword evidence="2" id="KW-0863">Zinc-finger</keyword>
<dbReference type="InterPro" id="IPR039537">
    <property type="entry name" value="Retrotran_Ty1/copia-like"/>
</dbReference>
<dbReference type="InterPro" id="IPR036397">
    <property type="entry name" value="RNaseH_sf"/>
</dbReference>